<feature type="compositionally biased region" description="Low complexity" evidence="5">
    <location>
        <begin position="43"/>
        <end position="67"/>
    </location>
</feature>
<dbReference type="EMBL" id="QWZQ01000023">
    <property type="protein sequence ID" value="RRK10335.1"/>
    <property type="molecule type" value="Genomic_DNA"/>
</dbReference>
<name>A0A426D6R8_9LACO</name>
<feature type="compositionally biased region" description="Polar residues" evidence="5">
    <location>
        <begin position="1667"/>
        <end position="1679"/>
    </location>
</feature>
<evidence type="ECO:0000256" key="4">
    <source>
        <dbReference type="ARBA" id="ARBA00023088"/>
    </source>
</evidence>
<organism evidence="8 9">
    <name type="scientific">Lactiplantibacillus garii</name>
    <dbReference type="NCBI Taxonomy" id="2306423"/>
    <lineage>
        <taxon>Bacteria</taxon>
        <taxon>Bacillati</taxon>
        <taxon>Bacillota</taxon>
        <taxon>Bacilli</taxon>
        <taxon>Lactobacillales</taxon>
        <taxon>Lactobacillaceae</taxon>
        <taxon>Lactiplantibacillus</taxon>
    </lineage>
</organism>
<dbReference type="Proteomes" id="UP000283633">
    <property type="component" value="Unassembled WGS sequence"/>
</dbReference>
<evidence type="ECO:0000259" key="7">
    <source>
        <dbReference type="PROSITE" id="PS50847"/>
    </source>
</evidence>
<feature type="transmembrane region" description="Helical" evidence="6">
    <location>
        <begin position="1709"/>
        <end position="1727"/>
    </location>
</feature>
<feature type="region of interest" description="Disordered" evidence="5">
    <location>
        <begin position="43"/>
        <end position="187"/>
    </location>
</feature>
<evidence type="ECO:0000256" key="2">
    <source>
        <dbReference type="ARBA" id="ARBA00022525"/>
    </source>
</evidence>
<dbReference type="RefSeq" id="WP_125072420.1">
    <property type="nucleotide sequence ID" value="NZ_QWZQ01000023.1"/>
</dbReference>
<dbReference type="Gene3D" id="2.60.40.4300">
    <property type="match status" value="5"/>
</dbReference>
<keyword evidence="9" id="KW-1185">Reference proteome</keyword>
<dbReference type="Pfam" id="PF19258">
    <property type="entry name" value="KxYKxGKxW_sig"/>
    <property type="match status" value="1"/>
</dbReference>
<dbReference type="PROSITE" id="PS50847">
    <property type="entry name" value="GRAM_POS_ANCHORING"/>
    <property type="match status" value="1"/>
</dbReference>
<keyword evidence="3" id="KW-0732">Signal</keyword>
<evidence type="ECO:0000256" key="1">
    <source>
        <dbReference type="ARBA" id="ARBA00022512"/>
    </source>
</evidence>
<feature type="compositionally biased region" description="Low complexity" evidence="5">
    <location>
        <begin position="152"/>
        <end position="171"/>
    </location>
</feature>
<keyword evidence="2" id="KW-0964">Secreted</keyword>
<accession>A0A426D6R8</accession>
<gene>
    <name evidence="8" type="ORF">D1831_08080</name>
</gene>
<feature type="domain" description="Gram-positive cocci surface proteins LPxTG" evidence="7">
    <location>
        <begin position="1699"/>
        <end position="1731"/>
    </location>
</feature>
<evidence type="ECO:0000256" key="6">
    <source>
        <dbReference type="SAM" id="Phobius"/>
    </source>
</evidence>
<sequence length="1731" mass="187474">MIHTEPKTRFKMYRTHKGWLIAGITVTSMGLFISSPHKDTLAQASETSTPATTTSSSATVTANKTVTLPATSSHPKTTEPTTPATTATSTQDSSAPTTTVTGKTTGTTTNGTGVTHHEQPAPTTASTATPAPTEKSTSAPLSPNTAPEQPQASRSVAPASSAPSPSSFPSSQENTRPHSTTTIQPTALKTPYAAAVPESTPVQTGINVTDPSKLTNQIKGQSAFNVSKTNQLQYTYDHTDANGVSSDLRVIDGYNSKHQVQGTGAWLGETYATKIAADAKGYDYDSPFTSPQLYIDEWLPDSGLQYFIWQNNFASKYATFADFRNNFTKADLATVTDITTTEAQQATTANGTTPTQYYYALMSMKSLEGLQNATSLETLYPNVSVSSALFGTPMKNGNLWDIRALKDIQTLKSVDIALFSISDISALGHKPNLTHVGLPYNQIANISPLATDTNLDIKANAELSQQHILLAPITLNTKLESGKNSADGGVYAYTTPSFIVKDLKADNLPIRGFDNAEHQLYPTLYPSSSDTGNANSNTLTWYNLLNNSKSQNYGSLSTTWADTNSSFAGYIIQPYDLAENTSELVVNVQLLQANGQQLNLGPATVISGQIGDTVNVQKNATVMTLLNQQLSDGYQFSGLILDGTGLYSDYIAGNGKANAQASWSTTLEKETKNWTILFYKDVLPWNLTVQYGSMNTDGQFVAITDPNSADATYTGTSDATLVLSDYDRDFPNYVLQKVETSADNVSWRDISQDVNVPFDNSKQTVRFVYVQAHRATVTVKDLTTGKTLQTLDYQTNPELRGAIGTTSTFDATALIKAYLAKGYRLVQDGTKNADGSSTIIFDQANQNYDITLAHNFVLAPKTVSETIRYQDQTGTLVATNHVQTINFTTTTDQVTGNMVIYVNHNATADLALDQTGQPTDASWTVYVAGKPVQFATVNHPHVTNLHVIATSADPSDLTAIIGPTVTNASDDLTYTVTYGHDFTQTTTHVAERVHYVDVHQQIVAPTTTQELTFLTVHDTYTATDTSYYQVGHAMAAAVDENGRPIDQQWQQFHNTVNFAAVVNPVIDHLTVHSTTDPAQNLAQVVAQPVTPQSADLAFTVTYAHDFATHLKLVTETINYNHLDGEVAATSARHDYTFATITDLYTDQVGMYVTTRAATTITLDKFGQPNADWQPYATGTPLVLNAVVNPVIANAHVVATTDPAQDLTQVTAQTITDTTQPLRFTVTYGHDFTVRVTPVTETIRYQDTAGHPLATEYRNSMTFATVTDQFNQQVRTYSHAGTATTLELDTHGIPTSNAWDLYTPTSNLQLPAVTHPVITGATVIRTTDPSANLTAVTAKPVMPATTDQALHFTVTYAHQYHVQTTRVTATIRYQDRSGKPVAPTNQRTTTFATLTDQLTNQATIYHHAGFVATPTWDENGQPLDSDWTRYTQPITLAAVAHPSVADMRVVATTESPQDLAQITAQHLTPTSANLNFTVTYDGIPHTYTATTRQVRETIHYQDKAGQPVAVPKLQVITFLTVTDQTSQQTVTYTYAGAATVPSLNAQGQPLTADWTIYSPALTFAAVLNPVVSGMHVTATTDHANDLTQVTAQLVQPASNDLAFVVTYAADQETTEKPDKVTPPTDVDKPAPEQPEPEQPITEQPDTKQPRPNPSLPQLTHQPAPLNLKQRSPQVPTTTVQPLAARSVKPARAFVKPTPELPRTNEQAERGLITAGLALLVTLLGAAGFKRRH</sequence>
<keyword evidence="1" id="KW-0134">Cell wall</keyword>
<dbReference type="InterPro" id="IPR022263">
    <property type="entry name" value="KxYKxGKxW"/>
</dbReference>
<proteinExistence type="predicted"/>
<keyword evidence="6" id="KW-1133">Transmembrane helix</keyword>
<dbReference type="InterPro" id="IPR019931">
    <property type="entry name" value="LPXTG_anchor"/>
</dbReference>
<evidence type="ECO:0000313" key="8">
    <source>
        <dbReference type="EMBL" id="RRK10335.1"/>
    </source>
</evidence>
<evidence type="ECO:0000256" key="3">
    <source>
        <dbReference type="ARBA" id="ARBA00022729"/>
    </source>
</evidence>
<dbReference type="Pfam" id="PF17965">
    <property type="entry name" value="MucBP_2"/>
    <property type="match status" value="1"/>
</dbReference>
<comment type="caution">
    <text evidence="8">The sequence shown here is derived from an EMBL/GenBank/DDBJ whole genome shotgun (WGS) entry which is preliminary data.</text>
</comment>
<dbReference type="Gene3D" id="3.10.20.470">
    <property type="match status" value="1"/>
</dbReference>
<dbReference type="Pfam" id="PF17966">
    <property type="entry name" value="Muc_B2"/>
    <property type="match status" value="1"/>
</dbReference>
<evidence type="ECO:0000313" key="9">
    <source>
        <dbReference type="Proteomes" id="UP000283633"/>
    </source>
</evidence>
<keyword evidence="6" id="KW-0812">Transmembrane</keyword>
<feature type="compositionally biased region" description="Low complexity" evidence="5">
    <location>
        <begin position="78"/>
        <end position="140"/>
    </location>
</feature>
<feature type="region of interest" description="Disordered" evidence="5">
    <location>
        <begin position="1609"/>
        <end position="1681"/>
    </location>
</feature>
<evidence type="ECO:0000256" key="5">
    <source>
        <dbReference type="SAM" id="MobiDB-lite"/>
    </source>
</evidence>
<dbReference type="Gene3D" id="3.80.10.10">
    <property type="entry name" value="Ribonuclease Inhibitor"/>
    <property type="match status" value="1"/>
</dbReference>
<feature type="compositionally biased region" description="Polar residues" evidence="5">
    <location>
        <begin position="172"/>
        <end position="187"/>
    </location>
</feature>
<keyword evidence="4" id="KW-0572">Peptidoglycan-anchor</keyword>
<dbReference type="InterPro" id="IPR041495">
    <property type="entry name" value="Mub_B2"/>
</dbReference>
<feature type="compositionally biased region" description="Polar residues" evidence="5">
    <location>
        <begin position="141"/>
        <end position="151"/>
    </location>
</feature>
<protein>
    <recommendedName>
        <fullName evidence="7">Gram-positive cocci surface proteins LPxTG domain-containing protein</fullName>
    </recommendedName>
</protein>
<feature type="compositionally biased region" description="Basic and acidic residues" evidence="5">
    <location>
        <begin position="1612"/>
        <end position="1629"/>
    </location>
</feature>
<dbReference type="InterPro" id="IPR032675">
    <property type="entry name" value="LRR_dom_sf"/>
</dbReference>
<reference evidence="8 9" key="1">
    <citation type="submission" date="2018-08" db="EMBL/GenBank/DDBJ databases">
        <title>Genome Lactobacillus garii FI11369.</title>
        <authorList>
            <person name="Diaz M."/>
            <person name="Narbad A."/>
        </authorList>
    </citation>
    <scope>NUCLEOTIDE SEQUENCE [LARGE SCALE GENOMIC DNA]</scope>
    <source>
        <strain evidence="8 9">FI11369</strain>
    </source>
</reference>
<keyword evidence="6" id="KW-0472">Membrane</keyword>
<dbReference type="OrthoDB" id="2251708at2"/>
<dbReference type="InterPro" id="IPR041558">
    <property type="entry name" value="MucBP_2"/>
</dbReference>